<dbReference type="OrthoDB" id="9771791at2"/>
<name>A0A327RAT6_9FLAO</name>
<dbReference type="PANTHER" id="PTHR12128:SF66">
    <property type="entry name" value="4-HYDROXY-2-OXOGLUTARATE ALDOLASE, MITOCHONDRIAL"/>
    <property type="match status" value="1"/>
</dbReference>
<dbReference type="SUPFAM" id="SSF51569">
    <property type="entry name" value="Aldolase"/>
    <property type="match status" value="1"/>
</dbReference>
<dbReference type="InterPro" id="IPR013785">
    <property type="entry name" value="Aldolase_TIM"/>
</dbReference>
<evidence type="ECO:0000313" key="5">
    <source>
        <dbReference type="EMBL" id="RAJ14076.1"/>
    </source>
</evidence>
<evidence type="ECO:0000256" key="3">
    <source>
        <dbReference type="PIRNR" id="PIRNR001365"/>
    </source>
</evidence>
<organism evidence="5 6">
    <name type="scientific">Arenibacter echinorum</name>
    <dbReference type="NCBI Taxonomy" id="440515"/>
    <lineage>
        <taxon>Bacteria</taxon>
        <taxon>Pseudomonadati</taxon>
        <taxon>Bacteroidota</taxon>
        <taxon>Flavobacteriia</taxon>
        <taxon>Flavobacteriales</taxon>
        <taxon>Flavobacteriaceae</taxon>
        <taxon>Arenibacter</taxon>
    </lineage>
</organism>
<protein>
    <submittedName>
        <fullName evidence="5">4-hydroxy-tetrahydrodipicolinate synthase</fullName>
    </submittedName>
</protein>
<dbReference type="GO" id="GO:0008840">
    <property type="term" value="F:4-hydroxy-tetrahydrodipicolinate synthase activity"/>
    <property type="evidence" value="ECO:0007669"/>
    <property type="project" value="TreeGrafter"/>
</dbReference>
<keyword evidence="6" id="KW-1185">Reference proteome</keyword>
<keyword evidence="2 3" id="KW-0456">Lyase</keyword>
<comment type="similarity">
    <text evidence="1 3">Belongs to the DapA family.</text>
</comment>
<comment type="caution">
    <text evidence="5">The sequence shown here is derived from an EMBL/GenBank/DDBJ whole genome shotgun (WGS) entry which is preliminary data.</text>
</comment>
<dbReference type="Proteomes" id="UP000249696">
    <property type="component" value="Unassembled WGS sequence"/>
</dbReference>
<dbReference type="EMBL" id="QLLN01000002">
    <property type="protein sequence ID" value="RAJ14076.1"/>
    <property type="molecule type" value="Genomic_DNA"/>
</dbReference>
<evidence type="ECO:0000313" key="6">
    <source>
        <dbReference type="Proteomes" id="UP000249696"/>
    </source>
</evidence>
<evidence type="ECO:0000256" key="4">
    <source>
        <dbReference type="PIRSR" id="PIRSR001365-2"/>
    </source>
</evidence>
<evidence type="ECO:0000256" key="1">
    <source>
        <dbReference type="ARBA" id="ARBA00007592"/>
    </source>
</evidence>
<sequence length="319" mass="35648">MSGLLNNNSMLAAKKLFPLKGIVTVLNTPFTKVDTIDHAALKNNVEEALKAGVAGILVPAMAAEVYKLSHSERLEMLSTVLETVGDKIPVIGGAGEHDLSKSRELLKAYINLGGKNVLFQIPFIEEQQFRKHFMELAALDPEMIMLQDWDATGYGLSDDLIIDLFEKVAAFRCLKIETVPAGPKYSRILELTQGKLNVSGGWAVTQMMEGLQRGVHAFMPTGMHFIYTSIYRMFTEGRTEDAEALFGKIIPVLAFSNQHLDISIHFFKRLLFRQGIYSTPNVRNPILPFDAVHKKLADKHIDTIIMLENQLKAQRANIH</sequence>
<accession>A0A327RAT6</accession>
<dbReference type="CDD" id="cd00408">
    <property type="entry name" value="DHDPS-like"/>
    <property type="match status" value="1"/>
</dbReference>
<dbReference type="Pfam" id="PF00701">
    <property type="entry name" value="DHDPS"/>
    <property type="match status" value="1"/>
</dbReference>
<dbReference type="InterPro" id="IPR002220">
    <property type="entry name" value="DapA-like"/>
</dbReference>
<dbReference type="PIRSF" id="PIRSF001365">
    <property type="entry name" value="DHDPS"/>
    <property type="match status" value="1"/>
</dbReference>
<reference evidence="5 6" key="1">
    <citation type="submission" date="2018-06" db="EMBL/GenBank/DDBJ databases">
        <title>Genomic Encyclopedia of Archaeal and Bacterial Type Strains, Phase II (KMG-II): from individual species to whole genera.</title>
        <authorList>
            <person name="Goeker M."/>
        </authorList>
    </citation>
    <scope>NUCLEOTIDE SEQUENCE [LARGE SCALE GENOMIC DNA]</scope>
    <source>
        <strain evidence="5 6">DSM 23522</strain>
    </source>
</reference>
<proteinExistence type="inferred from homology"/>
<evidence type="ECO:0000256" key="2">
    <source>
        <dbReference type="ARBA" id="ARBA00023239"/>
    </source>
</evidence>
<dbReference type="Gene3D" id="3.20.20.70">
    <property type="entry name" value="Aldolase class I"/>
    <property type="match status" value="1"/>
</dbReference>
<dbReference type="SMART" id="SM01130">
    <property type="entry name" value="DHDPS"/>
    <property type="match status" value="1"/>
</dbReference>
<dbReference type="PANTHER" id="PTHR12128">
    <property type="entry name" value="DIHYDRODIPICOLINATE SYNTHASE"/>
    <property type="match status" value="1"/>
</dbReference>
<dbReference type="AlphaFoldDB" id="A0A327RAT6"/>
<feature type="binding site" evidence="4">
    <location>
        <position position="219"/>
    </location>
    <ligand>
        <name>pyruvate</name>
        <dbReference type="ChEBI" id="CHEBI:15361"/>
    </ligand>
</feature>
<gene>
    <name evidence="5" type="ORF">LV92_01193</name>
</gene>